<comment type="similarity">
    <text evidence="22">In the N-terminal section; belongs to the LigD polymerase family.</text>
</comment>
<dbReference type="InterPro" id="IPR012310">
    <property type="entry name" value="DNA_ligase_ATP-dep_cent"/>
</dbReference>
<evidence type="ECO:0000256" key="16">
    <source>
        <dbReference type="ARBA" id="ARBA00023204"/>
    </source>
</evidence>
<evidence type="ECO:0000256" key="9">
    <source>
        <dbReference type="ARBA" id="ARBA00022763"/>
    </source>
</evidence>
<keyword evidence="25" id="KW-1185">Reference proteome</keyword>
<evidence type="ECO:0000256" key="19">
    <source>
        <dbReference type="ARBA" id="ARBA00029943"/>
    </source>
</evidence>
<evidence type="ECO:0000256" key="15">
    <source>
        <dbReference type="ARBA" id="ARBA00023172"/>
    </source>
</evidence>
<dbReference type="GO" id="GO:0006310">
    <property type="term" value="P:DNA recombination"/>
    <property type="evidence" value="ECO:0007669"/>
    <property type="project" value="UniProtKB-KW"/>
</dbReference>
<keyword evidence="5" id="KW-0548">Nucleotidyltransferase</keyword>
<evidence type="ECO:0000256" key="7">
    <source>
        <dbReference type="ARBA" id="ARBA00022723"/>
    </source>
</evidence>
<proteinExistence type="inferred from homology"/>
<organism evidence="24 25">
    <name type="scientific">Filobacillus milosensis</name>
    <dbReference type="NCBI Taxonomy" id="94137"/>
    <lineage>
        <taxon>Bacteria</taxon>
        <taxon>Bacillati</taxon>
        <taxon>Bacillota</taxon>
        <taxon>Bacilli</taxon>
        <taxon>Bacillales</taxon>
        <taxon>Bacillaceae</taxon>
        <taxon>Filobacillus</taxon>
    </lineage>
</organism>
<keyword evidence="16" id="KW-0234">DNA repair</keyword>
<keyword evidence="13" id="KW-0239">DNA-directed DNA polymerase</keyword>
<dbReference type="AlphaFoldDB" id="A0A4Y8IHY7"/>
<evidence type="ECO:0000256" key="17">
    <source>
        <dbReference type="ARBA" id="ARBA00023211"/>
    </source>
</evidence>
<evidence type="ECO:0000313" key="25">
    <source>
        <dbReference type="Proteomes" id="UP000297975"/>
    </source>
</evidence>
<name>A0A4Y8IHY7_9BACI</name>
<keyword evidence="12" id="KW-0067">ATP-binding</keyword>
<evidence type="ECO:0000256" key="8">
    <source>
        <dbReference type="ARBA" id="ARBA00022741"/>
    </source>
</evidence>
<dbReference type="EMBL" id="SOPW01000014">
    <property type="protein sequence ID" value="TFB15087.1"/>
    <property type="molecule type" value="Genomic_DNA"/>
</dbReference>
<dbReference type="NCBIfam" id="TIGR02778">
    <property type="entry name" value="ligD_pol"/>
    <property type="match status" value="1"/>
</dbReference>
<evidence type="ECO:0000256" key="10">
    <source>
        <dbReference type="ARBA" id="ARBA00022801"/>
    </source>
</evidence>
<sequence length="597" mass="69328">MDIGGMFMWKPMLPTLVTEAPTQKKWVYEVKYDGFRCGLEWTNNVIKLWSRNGNDLTSSFPEIVDWCKQHEKYISHYLPLFLDGEITILRTEFQAIFPLIQQRGRLKSKEKINKTSQTRPACFLAFDLLKSDNQSLAQISYKERRAKLEGIFYQLEINTLNIFRPVNIVQQFKSINEISKVVNLHQSEGIVAKQTTSKYVEGKRTNEWVKVKNYRIIPGIITGWDANNKYFKLSYYKEDELLTLGKVKNGFPTHEKNTLSTFIQENGEKFNRTTWSVPPSACIDINCLDAHEAELREPSFHHFRFDLEPDHCTNIIIQEGLAQLPPEIEISKADKLLFPNINKRQYVLYLREVAPFLLPKLNNKRLTMIRYPDGINEHFFYQKHLPDYAPDFIETISGEDGDEDILCNDLRSLLWFGNHAALEFHVPFHTIHSEYPDEMVFDLDPPSHHEFHLAIKAAQLIKEMVEHQGYRPFVKTSGKTGLQIHIPLQPESMTFDQTREFMEAVAHVLVDQYSDDFTIERLKKNRGKRLYIDYVQHAKGKTIVAPYSPRATEGATVATPLFWDEVNENLNPANFTINNVTQRIKQLGCPFSAMSDL</sequence>
<evidence type="ECO:0000256" key="22">
    <source>
        <dbReference type="ARBA" id="ARBA00049990"/>
    </source>
</evidence>
<dbReference type="Pfam" id="PF01068">
    <property type="entry name" value="DNA_ligase_A_M"/>
    <property type="match status" value="1"/>
</dbReference>
<comment type="similarity">
    <text evidence="21">In the C-terminal section; belongs to the ATP-dependent DNA ligase family.</text>
</comment>
<evidence type="ECO:0000256" key="18">
    <source>
        <dbReference type="ARBA" id="ARBA00023268"/>
    </source>
</evidence>
<accession>A0A4Y8IHY7</accession>
<evidence type="ECO:0000256" key="2">
    <source>
        <dbReference type="ARBA" id="ARBA00012727"/>
    </source>
</evidence>
<evidence type="ECO:0000256" key="6">
    <source>
        <dbReference type="ARBA" id="ARBA00022722"/>
    </source>
</evidence>
<dbReference type="PROSITE" id="PS50160">
    <property type="entry name" value="DNA_LIGASE_A3"/>
    <property type="match status" value="1"/>
</dbReference>
<evidence type="ECO:0000256" key="5">
    <source>
        <dbReference type="ARBA" id="ARBA00022695"/>
    </source>
</evidence>
<evidence type="ECO:0000256" key="20">
    <source>
        <dbReference type="ARBA" id="ARBA00034003"/>
    </source>
</evidence>
<keyword evidence="9" id="KW-0227">DNA damage</keyword>
<dbReference type="GO" id="GO:0003887">
    <property type="term" value="F:DNA-directed DNA polymerase activity"/>
    <property type="evidence" value="ECO:0007669"/>
    <property type="project" value="UniProtKB-KW"/>
</dbReference>
<evidence type="ECO:0000256" key="1">
    <source>
        <dbReference type="ARBA" id="ARBA00001936"/>
    </source>
</evidence>
<evidence type="ECO:0000256" key="13">
    <source>
        <dbReference type="ARBA" id="ARBA00022932"/>
    </source>
</evidence>
<dbReference type="EC" id="6.5.1.1" evidence="2"/>
<dbReference type="InterPro" id="IPR014145">
    <property type="entry name" value="LigD_pol_dom"/>
</dbReference>
<dbReference type="InterPro" id="IPR052171">
    <property type="entry name" value="NHEJ_LigD"/>
</dbReference>
<dbReference type="Pfam" id="PF21686">
    <property type="entry name" value="LigD_Prim-Pol"/>
    <property type="match status" value="1"/>
</dbReference>
<evidence type="ECO:0000256" key="11">
    <source>
        <dbReference type="ARBA" id="ARBA00022839"/>
    </source>
</evidence>
<dbReference type="InterPro" id="IPR014143">
    <property type="entry name" value="NHEJ_ligase_prk"/>
</dbReference>
<keyword evidence="11" id="KW-0269">Exonuclease</keyword>
<dbReference type="Gene3D" id="3.30.470.30">
    <property type="entry name" value="DNA ligase/mRNA capping enzyme"/>
    <property type="match status" value="1"/>
</dbReference>
<keyword evidence="14" id="KW-0238">DNA-binding</keyword>
<dbReference type="InterPro" id="IPR016059">
    <property type="entry name" value="DNA_ligase_ATP-dep_CS"/>
</dbReference>
<evidence type="ECO:0000259" key="23">
    <source>
        <dbReference type="PROSITE" id="PS50160"/>
    </source>
</evidence>
<dbReference type="NCBIfam" id="TIGR02779">
    <property type="entry name" value="NHEJ_ligase_lig"/>
    <property type="match status" value="1"/>
</dbReference>
<dbReference type="GO" id="GO:0003677">
    <property type="term" value="F:DNA binding"/>
    <property type="evidence" value="ECO:0007669"/>
    <property type="project" value="UniProtKB-KW"/>
</dbReference>
<reference evidence="24 25" key="1">
    <citation type="submission" date="2019-03" db="EMBL/GenBank/DDBJ databases">
        <authorList>
            <person name="He R.-H."/>
        </authorList>
    </citation>
    <scope>NUCLEOTIDE SEQUENCE [LARGE SCALE GENOMIC DNA]</scope>
    <source>
        <strain evidence="25">SH 714</strain>
    </source>
</reference>
<dbReference type="OrthoDB" id="9802472at2"/>
<feature type="domain" description="ATP-dependent DNA ligase family profile" evidence="23">
    <location>
        <begin position="114"/>
        <end position="250"/>
    </location>
</feature>
<keyword evidence="4" id="KW-0808">Transferase</keyword>
<dbReference type="PANTHER" id="PTHR42705">
    <property type="entry name" value="BIFUNCTIONAL NON-HOMOLOGOUS END JOINING PROTEIN LIGD"/>
    <property type="match status" value="1"/>
</dbReference>
<dbReference type="Gene3D" id="3.90.920.10">
    <property type="entry name" value="DNA primase, PRIM domain"/>
    <property type="match status" value="1"/>
</dbReference>
<evidence type="ECO:0000256" key="14">
    <source>
        <dbReference type="ARBA" id="ARBA00023125"/>
    </source>
</evidence>
<evidence type="ECO:0000256" key="21">
    <source>
        <dbReference type="ARBA" id="ARBA00049981"/>
    </source>
</evidence>
<dbReference type="GO" id="GO:0005524">
    <property type="term" value="F:ATP binding"/>
    <property type="evidence" value="ECO:0007669"/>
    <property type="project" value="UniProtKB-KW"/>
</dbReference>
<evidence type="ECO:0000256" key="4">
    <source>
        <dbReference type="ARBA" id="ARBA00022679"/>
    </source>
</evidence>
<dbReference type="PANTHER" id="PTHR42705:SF2">
    <property type="entry name" value="BIFUNCTIONAL NON-HOMOLOGOUS END JOINING PROTEIN LIGD"/>
    <property type="match status" value="1"/>
</dbReference>
<dbReference type="GO" id="GO:0003910">
    <property type="term" value="F:DNA ligase (ATP) activity"/>
    <property type="evidence" value="ECO:0007669"/>
    <property type="project" value="UniProtKB-EC"/>
</dbReference>
<keyword evidence="18" id="KW-0511">Multifunctional enzyme</keyword>
<dbReference type="Proteomes" id="UP000297975">
    <property type="component" value="Unassembled WGS sequence"/>
</dbReference>
<keyword evidence="3 24" id="KW-0436">Ligase</keyword>
<comment type="catalytic activity">
    <reaction evidence="20">
        <text>ATP + (deoxyribonucleotide)n-3'-hydroxyl + 5'-phospho-(deoxyribonucleotide)m = (deoxyribonucleotide)n+m + AMP + diphosphate.</text>
        <dbReference type="EC" id="6.5.1.1"/>
    </reaction>
</comment>
<keyword evidence="7" id="KW-0479">Metal-binding</keyword>
<comment type="caution">
    <text evidence="24">The sequence shown here is derived from an EMBL/GenBank/DDBJ whole genome shotgun (WGS) entry which is preliminary data.</text>
</comment>
<dbReference type="SUPFAM" id="SSF56091">
    <property type="entry name" value="DNA ligase/mRNA capping enzyme, catalytic domain"/>
    <property type="match status" value="1"/>
</dbReference>
<keyword evidence="15" id="KW-0233">DNA recombination</keyword>
<dbReference type="GO" id="GO:0004527">
    <property type="term" value="F:exonuclease activity"/>
    <property type="evidence" value="ECO:0007669"/>
    <property type="project" value="UniProtKB-KW"/>
</dbReference>
<gene>
    <name evidence="24" type="primary">ligD</name>
    <name evidence="24" type="ORF">E3U55_12610</name>
</gene>
<keyword evidence="8" id="KW-0547">Nucleotide-binding</keyword>
<evidence type="ECO:0000256" key="12">
    <source>
        <dbReference type="ARBA" id="ARBA00022840"/>
    </source>
</evidence>
<keyword evidence="17" id="KW-0464">Manganese</keyword>
<dbReference type="PROSITE" id="PS00697">
    <property type="entry name" value="DNA_LIGASE_A1"/>
    <property type="match status" value="1"/>
</dbReference>
<dbReference type="NCBIfam" id="TIGR02776">
    <property type="entry name" value="NHEJ_ligase_prk"/>
    <property type="match status" value="1"/>
</dbReference>
<keyword evidence="10" id="KW-0378">Hydrolase</keyword>
<dbReference type="GO" id="GO:0006281">
    <property type="term" value="P:DNA repair"/>
    <property type="evidence" value="ECO:0007669"/>
    <property type="project" value="UniProtKB-KW"/>
</dbReference>
<keyword evidence="6" id="KW-0540">Nuclease</keyword>
<evidence type="ECO:0000313" key="24">
    <source>
        <dbReference type="EMBL" id="TFB15087.1"/>
    </source>
</evidence>
<dbReference type="GO" id="GO:0046872">
    <property type="term" value="F:metal ion binding"/>
    <property type="evidence" value="ECO:0007669"/>
    <property type="project" value="UniProtKB-KW"/>
</dbReference>
<comment type="cofactor">
    <cofactor evidence="1">
        <name>Mn(2+)</name>
        <dbReference type="ChEBI" id="CHEBI:29035"/>
    </cofactor>
</comment>
<protein>
    <recommendedName>
        <fullName evidence="2">DNA ligase (ATP)</fullName>
        <ecNumber evidence="2">6.5.1.1</ecNumber>
    </recommendedName>
    <alternativeName>
        <fullName evidence="19">NHEJ DNA polymerase</fullName>
    </alternativeName>
</protein>
<dbReference type="InterPro" id="IPR014146">
    <property type="entry name" value="LigD_ligase_dom"/>
</dbReference>
<evidence type="ECO:0000256" key="3">
    <source>
        <dbReference type="ARBA" id="ARBA00022598"/>
    </source>
</evidence>